<evidence type="ECO:0000313" key="5">
    <source>
        <dbReference type="Proteomes" id="UP001151760"/>
    </source>
</evidence>
<keyword evidence="5" id="KW-1185">Reference proteome</keyword>
<reference evidence="4" key="1">
    <citation type="journal article" date="2022" name="Int. J. Mol. Sci.">
        <title>Draft Genome of Tanacetum Coccineum: Genomic Comparison of Closely Related Tanacetum-Family Plants.</title>
        <authorList>
            <person name="Yamashiro T."/>
            <person name="Shiraishi A."/>
            <person name="Nakayama K."/>
            <person name="Satake H."/>
        </authorList>
    </citation>
    <scope>NUCLEOTIDE SEQUENCE</scope>
</reference>
<dbReference type="SUPFAM" id="SSF57756">
    <property type="entry name" value="Retrovirus zinc finger-like domains"/>
    <property type="match status" value="1"/>
</dbReference>
<feature type="coiled-coil region" evidence="2">
    <location>
        <begin position="121"/>
        <end position="155"/>
    </location>
</feature>
<evidence type="ECO:0000256" key="1">
    <source>
        <dbReference type="PROSITE-ProRule" id="PRU00047"/>
    </source>
</evidence>
<sequence length="195" mass="22944">MVVRDFKKFFKRRGKFVRQPYDDKKNFRKVKEDKKEKDDRRCFKCGDPNHFISDCPKHSFNNQKAFVIGCWSDSGDDSKKEEICLMALENIEVLSDTPYYSSLSLDNESWENEYDKLCKISLRIINKNKQLKAKNEVLKREACELKAKVEQLERNKEIRVVCESYVDLQSKISLLTLKLASFKSSSSSLQEMIEM</sequence>
<organism evidence="4 5">
    <name type="scientific">Tanacetum coccineum</name>
    <dbReference type="NCBI Taxonomy" id="301880"/>
    <lineage>
        <taxon>Eukaryota</taxon>
        <taxon>Viridiplantae</taxon>
        <taxon>Streptophyta</taxon>
        <taxon>Embryophyta</taxon>
        <taxon>Tracheophyta</taxon>
        <taxon>Spermatophyta</taxon>
        <taxon>Magnoliopsida</taxon>
        <taxon>eudicotyledons</taxon>
        <taxon>Gunneridae</taxon>
        <taxon>Pentapetalae</taxon>
        <taxon>asterids</taxon>
        <taxon>campanulids</taxon>
        <taxon>Asterales</taxon>
        <taxon>Asteraceae</taxon>
        <taxon>Asteroideae</taxon>
        <taxon>Anthemideae</taxon>
        <taxon>Anthemidinae</taxon>
        <taxon>Tanacetum</taxon>
    </lineage>
</organism>
<evidence type="ECO:0000256" key="2">
    <source>
        <dbReference type="SAM" id="Coils"/>
    </source>
</evidence>
<evidence type="ECO:0000259" key="3">
    <source>
        <dbReference type="PROSITE" id="PS50158"/>
    </source>
</evidence>
<protein>
    <submittedName>
        <fullName evidence="4">Zf-CCHC domain-containing protein</fullName>
    </submittedName>
</protein>
<keyword evidence="1" id="KW-0479">Metal-binding</keyword>
<dbReference type="InterPro" id="IPR001878">
    <property type="entry name" value="Znf_CCHC"/>
</dbReference>
<proteinExistence type="predicted"/>
<dbReference type="EMBL" id="BQNB010016309">
    <property type="protein sequence ID" value="GJT50302.1"/>
    <property type="molecule type" value="Genomic_DNA"/>
</dbReference>
<keyword evidence="1" id="KW-0863">Zinc-finger</keyword>
<dbReference type="Proteomes" id="UP001151760">
    <property type="component" value="Unassembled WGS sequence"/>
</dbReference>
<accession>A0ABQ5EHR8</accession>
<dbReference type="PROSITE" id="PS50158">
    <property type="entry name" value="ZF_CCHC"/>
    <property type="match status" value="1"/>
</dbReference>
<keyword evidence="2" id="KW-0175">Coiled coil</keyword>
<dbReference type="InterPro" id="IPR036875">
    <property type="entry name" value="Znf_CCHC_sf"/>
</dbReference>
<dbReference type="Gene3D" id="4.10.60.10">
    <property type="entry name" value="Zinc finger, CCHC-type"/>
    <property type="match status" value="1"/>
</dbReference>
<dbReference type="SMART" id="SM00343">
    <property type="entry name" value="ZnF_C2HC"/>
    <property type="match status" value="1"/>
</dbReference>
<gene>
    <name evidence="4" type="ORF">Tco_0976459</name>
</gene>
<name>A0ABQ5EHR8_9ASTR</name>
<evidence type="ECO:0000313" key="4">
    <source>
        <dbReference type="EMBL" id="GJT50302.1"/>
    </source>
</evidence>
<comment type="caution">
    <text evidence="4">The sequence shown here is derived from an EMBL/GenBank/DDBJ whole genome shotgun (WGS) entry which is preliminary data.</text>
</comment>
<feature type="domain" description="CCHC-type" evidence="3">
    <location>
        <begin position="40"/>
        <end position="57"/>
    </location>
</feature>
<keyword evidence="1" id="KW-0862">Zinc</keyword>
<dbReference type="Pfam" id="PF00098">
    <property type="entry name" value="zf-CCHC"/>
    <property type="match status" value="1"/>
</dbReference>
<reference evidence="4" key="2">
    <citation type="submission" date="2022-01" db="EMBL/GenBank/DDBJ databases">
        <authorList>
            <person name="Yamashiro T."/>
            <person name="Shiraishi A."/>
            <person name="Satake H."/>
            <person name="Nakayama K."/>
        </authorList>
    </citation>
    <scope>NUCLEOTIDE SEQUENCE</scope>
</reference>